<keyword evidence="1" id="KW-1133">Transmembrane helix</keyword>
<reference evidence="3" key="1">
    <citation type="submission" date="2018-05" db="EMBL/GenBank/DDBJ databases">
        <authorList>
            <person name="Nie L."/>
        </authorList>
    </citation>
    <scope>NUCLEOTIDE SEQUENCE [LARGE SCALE GENOMIC DNA]</scope>
    <source>
        <strain evidence="3">NL</strain>
    </source>
</reference>
<keyword evidence="1" id="KW-0472">Membrane</keyword>
<evidence type="ECO:0000256" key="1">
    <source>
        <dbReference type="SAM" id="Phobius"/>
    </source>
</evidence>
<dbReference type="AlphaFoldDB" id="A0A328B8I2"/>
<dbReference type="RefSeq" id="WP_111480518.1">
    <property type="nucleotide sequence ID" value="NZ_QHKM01000012.1"/>
</dbReference>
<evidence type="ECO:0000313" key="3">
    <source>
        <dbReference type="Proteomes" id="UP000248553"/>
    </source>
</evidence>
<keyword evidence="3" id="KW-1185">Reference proteome</keyword>
<feature type="transmembrane region" description="Helical" evidence="1">
    <location>
        <begin position="14"/>
        <end position="36"/>
    </location>
</feature>
<protein>
    <submittedName>
        <fullName evidence="2">Uncharacterized protein</fullName>
    </submittedName>
</protein>
<dbReference type="Proteomes" id="UP000248553">
    <property type="component" value="Unassembled WGS sequence"/>
</dbReference>
<keyword evidence="1" id="KW-0812">Transmembrane</keyword>
<sequence>MAADVRSEVSGPRAFLLGLVGFAAFETAVYYLLRWATSGLGEQNQFQAENTIVRNWVKTTAFLLGHLTLVIIAVLLLSNQLPRRYRSQIMPWFLLSLLVMFLLLWPLFE</sequence>
<evidence type="ECO:0000313" key="2">
    <source>
        <dbReference type="EMBL" id="RAK62721.1"/>
    </source>
</evidence>
<dbReference type="EMBL" id="QHKM01000012">
    <property type="protein sequence ID" value="RAK62721.1"/>
    <property type="molecule type" value="Genomic_DNA"/>
</dbReference>
<name>A0A328B8I2_9BACT</name>
<dbReference type="OrthoDB" id="853582at2"/>
<feature type="transmembrane region" description="Helical" evidence="1">
    <location>
        <begin position="56"/>
        <end position="77"/>
    </location>
</feature>
<comment type="caution">
    <text evidence="2">The sequence shown here is derived from an EMBL/GenBank/DDBJ whole genome shotgun (WGS) entry which is preliminary data.</text>
</comment>
<accession>A0A328B8I2</accession>
<proteinExistence type="predicted"/>
<gene>
    <name evidence="2" type="ORF">DLM85_22910</name>
</gene>
<feature type="transmembrane region" description="Helical" evidence="1">
    <location>
        <begin position="89"/>
        <end position="108"/>
    </location>
</feature>
<organism evidence="2 3">
    <name type="scientific">Hymenobacter edaphi</name>
    <dbReference type="NCBI Taxonomy" id="2211146"/>
    <lineage>
        <taxon>Bacteria</taxon>
        <taxon>Pseudomonadati</taxon>
        <taxon>Bacteroidota</taxon>
        <taxon>Cytophagia</taxon>
        <taxon>Cytophagales</taxon>
        <taxon>Hymenobacteraceae</taxon>
        <taxon>Hymenobacter</taxon>
    </lineage>
</organism>